<dbReference type="GO" id="GO:0043758">
    <property type="term" value="F:acetate-CoA ligase (ADP-forming) activity"/>
    <property type="evidence" value="ECO:0007669"/>
    <property type="project" value="UniProtKB-EC"/>
</dbReference>
<evidence type="ECO:0000313" key="8">
    <source>
        <dbReference type="Proteomes" id="UP000320766"/>
    </source>
</evidence>
<dbReference type="Pfam" id="PF13607">
    <property type="entry name" value="Succ_CoA_lig"/>
    <property type="match status" value="1"/>
</dbReference>
<evidence type="ECO:0000256" key="5">
    <source>
        <dbReference type="ARBA" id="ARBA00022840"/>
    </source>
</evidence>
<dbReference type="SUPFAM" id="SSF52210">
    <property type="entry name" value="Succinyl-CoA synthetase domains"/>
    <property type="match status" value="1"/>
</dbReference>
<evidence type="ECO:0000313" key="7">
    <source>
        <dbReference type="EMBL" id="RZN69633.1"/>
    </source>
</evidence>
<dbReference type="InterPro" id="IPR032875">
    <property type="entry name" value="Succ_CoA_lig_flav_dom"/>
</dbReference>
<dbReference type="EC" id="6.2.1.13" evidence="2"/>
<comment type="caution">
    <text evidence="7">The sequence shown here is derived from an EMBL/GenBank/DDBJ whole genome shotgun (WGS) entry which is preliminary data.</text>
</comment>
<organism evidence="7 8">
    <name type="scientific">Candidatus Methanolliviera hydrocarbonicum</name>
    <dbReference type="NCBI Taxonomy" id="2491085"/>
    <lineage>
        <taxon>Archaea</taxon>
        <taxon>Methanobacteriati</taxon>
        <taxon>Methanobacteriota</taxon>
        <taxon>Candidatus Methanoliparia</taxon>
        <taxon>Candidatus Methanoliparales</taxon>
        <taxon>Candidatus Methanollivieraceae</taxon>
        <taxon>Candidatus Methanolliviera</taxon>
    </lineage>
</organism>
<evidence type="ECO:0000256" key="3">
    <source>
        <dbReference type="ARBA" id="ARBA00022598"/>
    </source>
</evidence>
<evidence type="ECO:0000259" key="6">
    <source>
        <dbReference type="Pfam" id="PF13607"/>
    </source>
</evidence>
<evidence type="ECO:0000256" key="4">
    <source>
        <dbReference type="ARBA" id="ARBA00022741"/>
    </source>
</evidence>
<dbReference type="InterPro" id="IPR051538">
    <property type="entry name" value="Acyl-CoA_Synth/Transferase"/>
</dbReference>
<keyword evidence="3" id="KW-0436">Ligase</keyword>
<keyword evidence="4" id="KW-0547">Nucleotide-binding</keyword>
<sequence>MDSLKNTTPKKPVIIWKAGRSEAASRAAGSHTGALTGSKEVWETVFTQYNVVEAKSFKELLELVMSFDKLPPSKGKNVFLMSISGGMGVELTDSFSEVGFCVPE</sequence>
<reference evidence="7 8" key="1">
    <citation type="journal article" date="2019" name="Nat. Microbiol.">
        <title>Wide diversity of methane and short-chain alkane metabolisms in uncultured archaea.</title>
        <authorList>
            <person name="Borrel G."/>
            <person name="Adam P.S."/>
            <person name="McKay L.J."/>
            <person name="Chen L.X."/>
            <person name="Sierra-Garcia I.N."/>
            <person name="Sieber C.M."/>
            <person name="Letourneur Q."/>
            <person name="Ghozlane A."/>
            <person name="Andersen G.L."/>
            <person name="Li W.J."/>
            <person name="Hallam S.J."/>
            <person name="Muyzer G."/>
            <person name="de Oliveira V.M."/>
            <person name="Inskeep W.P."/>
            <person name="Banfield J.F."/>
            <person name="Gribaldo S."/>
        </authorList>
    </citation>
    <scope>NUCLEOTIDE SEQUENCE [LARGE SCALE GENOMIC DNA]</scope>
    <source>
        <strain evidence="7">NM1b</strain>
    </source>
</reference>
<dbReference type="InterPro" id="IPR016102">
    <property type="entry name" value="Succinyl-CoA_synth-like"/>
</dbReference>
<dbReference type="PANTHER" id="PTHR43334">
    <property type="entry name" value="ACETATE--COA LIGASE [ADP-FORMING]"/>
    <property type="match status" value="1"/>
</dbReference>
<feature type="domain" description="Succinyl-CoA synthetase-like flavodoxin" evidence="6">
    <location>
        <begin position="2"/>
        <end position="65"/>
    </location>
</feature>
<dbReference type="PANTHER" id="PTHR43334:SF1">
    <property type="entry name" value="3-HYDROXYPROPIONATE--COA LIGASE [ADP-FORMING]"/>
    <property type="match status" value="1"/>
</dbReference>
<dbReference type="EMBL" id="RXIL01000073">
    <property type="protein sequence ID" value="RZN69633.1"/>
    <property type="molecule type" value="Genomic_DNA"/>
</dbReference>
<evidence type="ECO:0000256" key="2">
    <source>
        <dbReference type="ARBA" id="ARBA00012957"/>
    </source>
</evidence>
<keyword evidence="5" id="KW-0067">ATP-binding</keyword>
<name>A0A520KWQ7_9EURY</name>
<dbReference type="AlphaFoldDB" id="A0A520KWQ7"/>
<comment type="catalytic activity">
    <reaction evidence="1">
        <text>acetate + ATP + CoA = acetyl-CoA + ADP + phosphate</text>
        <dbReference type="Rhea" id="RHEA:15081"/>
        <dbReference type="ChEBI" id="CHEBI:30089"/>
        <dbReference type="ChEBI" id="CHEBI:30616"/>
        <dbReference type="ChEBI" id="CHEBI:43474"/>
        <dbReference type="ChEBI" id="CHEBI:57287"/>
        <dbReference type="ChEBI" id="CHEBI:57288"/>
        <dbReference type="ChEBI" id="CHEBI:456216"/>
        <dbReference type="EC" id="6.2.1.13"/>
    </reaction>
</comment>
<dbReference type="GO" id="GO:0005524">
    <property type="term" value="F:ATP binding"/>
    <property type="evidence" value="ECO:0007669"/>
    <property type="project" value="UniProtKB-KW"/>
</dbReference>
<protein>
    <recommendedName>
        <fullName evidence="2">acetate--CoA ligase (ADP-forming)</fullName>
        <ecNumber evidence="2">6.2.1.13</ecNumber>
    </recommendedName>
</protein>
<accession>A0A520KWQ7</accession>
<feature type="non-terminal residue" evidence="7">
    <location>
        <position position="104"/>
    </location>
</feature>
<evidence type="ECO:0000256" key="1">
    <source>
        <dbReference type="ARBA" id="ARBA00001619"/>
    </source>
</evidence>
<proteinExistence type="predicted"/>
<dbReference type="Gene3D" id="3.40.50.261">
    <property type="entry name" value="Succinyl-CoA synthetase domains"/>
    <property type="match status" value="1"/>
</dbReference>
<gene>
    <name evidence="7" type="ORF">EF807_04355</name>
</gene>
<dbReference type="Proteomes" id="UP000320766">
    <property type="component" value="Unassembled WGS sequence"/>
</dbReference>